<dbReference type="InterPro" id="IPR039057">
    <property type="entry name" value="Spo22/ZIP4"/>
</dbReference>
<keyword evidence="4" id="KW-1185">Reference proteome</keyword>
<dbReference type="InterPro" id="IPR011990">
    <property type="entry name" value="TPR-like_helical_dom_sf"/>
</dbReference>
<evidence type="ECO:0000313" key="3">
    <source>
        <dbReference type="EMBL" id="KAE8038027.1"/>
    </source>
</evidence>
<keyword evidence="1" id="KW-0469">Meiosis</keyword>
<evidence type="ECO:0000313" key="4">
    <source>
        <dbReference type="Proteomes" id="UP000327013"/>
    </source>
</evidence>
<dbReference type="InterPro" id="IPR013940">
    <property type="entry name" value="Spo22/ZIP4/TEX11"/>
</dbReference>
<dbReference type="PANTHER" id="PTHR40375">
    <property type="entry name" value="SPORULATION-SPECIFIC PROTEIN 22"/>
    <property type="match status" value="1"/>
</dbReference>
<evidence type="ECO:0000256" key="2">
    <source>
        <dbReference type="ARBA" id="ARBA00031845"/>
    </source>
</evidence>
<dbReference type="SUPFAM" id="SSF48452">
    <property type="entry name" value="TPR-like"/>
    <property type="match status" value="1"/>
</dbReference>
<evidence type="ECO:0000256" key="1">
    <source>
        <dbReference type="ARBA" id="ARBA00023254"/>
    </source>
</evidence>
<dbReference type="Gene3D" id="1.25.40.10">
    <property type="entry name" value="Tetratricopeptide repeat domain"/>
    <property type="match status" value="2"/>
</dbReference>
<dbReference type="AlphaFoldDB" id="A0A660KNP1"/>
<dbReference type="EMBL" id="CM017324">
    <property type="protein sequence ID" value="KAE8038027.1"/>
    <property type="molecule type" value="Genomic_DNA"/>
</dbReference>
<accession>A0A660KNP1</accession>
<dbReference type="GO" id="GO:0090173">
    <property type="term" value="P:regulation of synaptonemal complex assembly"/>
    <property type="evidence" value="ECO:0007669"/>
    <property type="project" value="InterPro"/>
</dbReference>
<dbReference type="GO" id="GO:0051321">
    <property type="term" value="P:meiotic cell cycle"/>
    <property type="evidence" value="ECO:0007669"/>
    <property type="project" value="UniProtKB-KW"/>
</dbReference>
<reference evidence="3 4" key="1">
    <citation type="submission" date="2019-06" db="EMBL/GenBank/DDBJ databases">
        <title>A chromosomal-level reference genome of Carpinus fangiana (Coryloideae, Betulaceae).</title>
        <authorList>
            <person name="Yang X."/>
            <person name="Wang Z."/>
            <person name="Zhang L."/>
            <person name="Hao G."/>
            <person name="Liu J."/>
            <person name="Yang Y."/>
        </authorList>
    </citation>
    <scope>NUCLEOTIDE SEQUENCE [LARGE SCALE GENOMIC DNA]</scope>
    <source>
        <strain evidence="3">Cfa_2016G</strain>
        <tissue evidence="3">Leaf</tissue>
    </source>
</reference>
<sequence length="941" mass="103786">MRIAEISSPVATQKDSSPHQLLLSQIESSIKQLEQLSPSASQEHNSSSLHTLSSDLRRSLAQLTHLAPFNNDLKLHLWKLSFRLWNACVDLSNAASFHRSSASAEQHAEIRHVAAAILALAGDVPGVPSPALKSAAFYHKTGLLWHDLRRLDLASACFVSATDLVSELHPGDVSGAGERKLLLDLNLARSRTAWESSDRNLALALLNRSKSLLFGSAQHYWALADQYLAFGKGLLSKDDQTSNSEALKLMNEALDLCEKGLGAGSSATDLRELRAKTLRFISAVHLQKGEYESVIKCVRVLRDQSGDHCHPSLPVLAVRAWLGLGRHGEAEKELRGMAVNKGVPHDVWMSAVEAYFQATGTAGSETAKDVFLGLLARCHISAGAAVRLAHRVIGEGGSDSKVRAKVAAELVSDERVVALFAGEAAAKERMSMHAVLWNCAADFFRSKDYGTSAEMFEKSMLYIPYDIESKILRAKGFRVLCLCHLGLSQLDRAQEYINEAEKLEPNIASAFLKFKIYLQKNDHSGAITQIQAMTTCLDFSTDFLSLSAHEAVACHALPVAVAALSNLLNFYAPGKSMPTTEIVVLRTLVTILSEEPGNELEVLKFIKRAHNRASELGPDLFFGKEEVGRRERNWFAATSWNIGTKTGQEKNYELCAEFLRMASEFYCIPVDGQVEENNVMVCKSLIWTVSAMIASENQRKATLSDSEVKQAIELLDRAGKILKSISTGTWLHDDQITTLEPDLFFFYTFNAYDMQGRLNDSAAQQLLVKSFASSKACNPKHLLQIGFYASQGPQSNHEVATFALNECLSAFLSSPSPDYQNVALTVRKLIAVASIHKGDTDDDAVYGMYKQAYQIMVGLKEGEYPTEEGKWLAMTAWNRASLPVRMGQIETAEKWMNVGLELAKRIPGMETYRACIEDSVDDFKKKFHGQNGSESRPMQVI</sequence>
<dbReference type="PANTHER" id="PTHR40375:SF2">
    <property type="entry name" value="SPORULATION-SPECIFIC PROTEIN 22"/>
    <property type="match status" value="1"/>
</dbReference>
<proteinExistence type="predicted"/>
<dbReference type="Proteomes" id="UP000327013">
    <property type="component" value="Chromosome 4"/>
</dbReference>
<name>A0A660KNP1_9ROSI</name>
<protein>
    <recommendedName>
        <fullName evidence="2">Protein ZIP4 homolog</fullName>
    </recommendedName>
</protein>
<dbReference type="OrthoDB" id="65716at2759"/>
<gene>
    <name evidence="3" type="ORF">FH972_010574</name>
</gene>
<dbReference type="Pfam" id="PF08631">
    <property type="entry name" value="SPO22"/>
    <property type="match status" value="1"/>
</dbReference>
<organism evidence="3 4">
    <name type="scientific">Carpinus fangiana</name>
    <dbReference type="NCBI Taxonomy" id="176857"/>
    <lineage>
        <taxon>Eukaryota</taxon>
        <taxon>Viridiplantae</taxon>
        <taxon>Streptophyta</taxon>
        <taxon>Embryophyta</taxon>
        <taxon>Tracheophyta</taxon>
        <taxon>Spermatophyta</taxon>
        <taxon>Magnoliopsida</taxon>
        <taxon>eudicotyledons</taxon>
        <taxon>Gunneridae</taxon>
        <taxon>Pentapetalae</taxon>
        <taxon>rosids</taxon>
        <taxon>fabids</taxon>
        <taxon>Fagales</taxon>
        <taxon>Betulaceae</taxon>
        <taxon>Carpinus</taxon>
    </lineage>
</organism>